<dbReference type="PROSITE" id="PS51670">
    <property type="entry name" value="SHKT"/>
    <property type="match status" value="1"/>
</dbReference>
<evidence type="ECO:0000256" key="1">
    <source>
        <dbReference type="ARBA" id="ARBA00022656"/>
    </source>
</evidence>
<dbReference type="GO" id="GO:0090729">
    <property type="term" value="F:toxin activity"/>
    <property type="evidence" value="ECO:0007669"/>
    <property type="project" value="UniProtKB-KW"/>
</dbReference>
<evidence type="ECO:0000256" key="2">
    <source>
        <dbReference type="ARBA" id="ARBA00023157"/>
    </source>
</evidence>
<dbReference type="SMART" id="SM00254">
    <property type="entry name" value="ShKT"/>
    <property type="match status" value="1"/>
</dbReference>
<evidence type="ECO:0000313" key="9">
    <source>
        <dbReference type="EMBL" id="KAJ7370922.1"/>
    </source>
</evidence>
<evidence type="ECO:0000259" key="8">
    <source>
        <dbReference type="PROSITE" id="PS51670"/>
    </source>
</evidence>
<dbReference type="InterPro" id="IPR001254">
    <property type="entry name" value="Trypsin_dom"/>
</dbReference>
<dbReference type="InterPro" id="IPR003582">
    <property type="entry name" value="ShKT_dom"/>
</dbReference>
<organism evidence="9 10">
    <name type="scientific">Desmophyllum pertusum</name>
    <dbReference type="NCBI Taxonomy" id="174260"/>
    <lineage>
        <taxon>Eukaryota</taxon>
        <taxon>Metazoa</taxon>
        <taxon>Cnidaria</taxon>
        <taxon>Anthozoa</taxon>
        <taxon>Hexacorallia</taxon>
        <taxon>Scleractinia</taxon>
        <taxon>Caryophylliina</taxon>
        <taxon>Caryophylliidae</taxon>
        <taxon>Desmophyllum</taxon>
    </lineage>
</organism>
<feature type="region of interest" description="Disordered" evidence="6">
    <location>
        <begin position="14"/>
        <end position="71"/>
    </location>
</feature>
<comment type="similarity">
    <text evidence="3">Belongs to the peptidase S1 family. CLIP subfamily.</text>
</comment>
<feature type="compositionally biased region" description="Pro residues" evidence="6">
    <location>
        <begin position="101"/>
        <end position="152"/>
    </location>
</feature>
<feature type="region of interest" description="Disordered" evidence="6">
    <location>
        <begin position="95"/>
        <end position="171"/>
    </location>
</feature>
<evidence type="ECO:0000259" key="7">
    <source>
        <dbReference type="PROSITE" id="PS50240"/>
    </source>
</evidence>
<dbReference type="PROSITE" id="PS00134">
    <property type="entry name" value="TRYPSIN_HIS"/>
    <property type="match status" value="1"/>
</dbReference>
<feature type="domain" description="Peptidase S1" evidence="7">
    <location>
        <begin position="169"/>
        <end position="365"/>
    </location>
</feature>
<keyword evidence="10" id="KW-1185">Reference proteome</keyword>
<dbReference type="InterPro" id="IPR018114">
    <property type="entry name" value="TRYPSIN_HIS"/>
</dbReference>
<gene>
    <name evidence="9" type="primary">CELA3B_6</name>
    <name evidence="9" type="ORF">OS493_028997</name>
</gene>
<evidence type="ECO:0000256" key="4">
    <source>
        <dbReference type="PROSITE-ProRule" id="PRU01005"/>
    </source>
</evidence>
<dbReference type="GO" id="GO:0006508">
    <property type="term" value="P:proteolysis"/>
    <property type="evidence" value="ECO:0007669"/>
    <property type="project" value="UniProtKB-KW"/>
</dbReference>
<dbReference type="AlphaFoldDB" id="A0A9W9YWR9"/>
<dbReference type="PROSITE" id="PS00135">
    <property type="entry name" value="TRYPSIN_SER"/>
    <property type="match status" value="1"/>
</dbReference>
<sequence>MLKATFLLIPRKLRFYFSGTPPPPPPPPDTDMPPTPPPPDTDAPPPPPPPDTDMPPTPPPPGPCRDTGRYCSYHVPRGDCKRMKIVREKCKKSCGLCGTTSPPPPPPPPDTGMPPTEPPLPPDTGMPPTEPPLPPDTGMPPTGEPPLPPNTNQPPSRSCGVSPRGNGRVIGGDDATPGAWPWQVGLHTNRGGFFCGGTLVTPEWVVTAAHCISTFGRTNNDIALIKLSRAADINDRVSPACLPIADYTVPPETTCYITGWGKIRHPGNSHHTLQQAKISPVSESDCKRKNGYGITRQMLCAGVPGTRLGGCHGDSGGPFVCKDADGFWVLQGAVSWGSADCNAQRMFTVFARVSVFREWIDQYIS</sequence>
<dbReference type="Proteomes" id="UP001163046">
    <property type="component" value="Unassembled WGS sequence"/>
</dbReference>
<dbReference type="SMART" id="SM00020">
    <property type="entry name" value="Tryp_SPc"/>
    <property type="match status" value="1"/>
</dbReference>
<accession>A0A9W9YWR9</accession>
<dbReference type="SUPFAM" id="SSF50494">
    <property type="entry name" value="Trypsin-like serine proteases"/>
    <property type="match status" value="1"/>
</dbReference>
<dbReference type="FunFam" id="2.40.10.10:FF:000002">
    <property type="entry name" value="Transmembrane protease serine"/>
    <property type="match status" value="1"/>
</dbReference>
<evidence type="ECO:0000313" key="10">
    <source>
        <dbReference type="Proteomes" id="UP001163046"/>
    </source>
</evidence>
<name>A0A9W9YWR9_9CNID</name>
<dbReference type="PROSITE" id="PS50240">
    <property type="entry name" value="TRYPSIN_DOM"/>
    <property type="match status" value="1"/>
</dbReference>
<keyword evidence="5" id="KW-0645">Protease</keyword>
<comment type="caution">
    <text evidence="4">Lacks conserved residue(s) required for the propagation of feature annotation.</text>
</comment>
<dbReference type="PANTHER" id="PTHR24252">
    <property type="entry name" value="ACROSIN-RELATED"/>
    <property type="match status" value="1"/>
</dbReference>
<dbReference type="InterPro" id="IPR043504">
    <property type="entry name" value="Peptidase_S1_PA_chymotrypsin"/>
</dbReference>
<dbReference type="EMBL" id="MU826854">
    <property type="protein sequence ID" value="KAJ7370922.1"/>
    <property type="molecule type" value="Genomic_DNA"/>
</dbReference>
<evidence type="ECO:0000256" key="3">
    <source>
        <dbReference type="ARBA" id="ARBA00024195"/>
    </source>
</evidence>
<dbReference type="InterPro" id="IPR009003">
    <property type="entry name" value="Peptidase_S1_PA"/>
</dbReference>
<feature type="compositionally biased region" description="Pro residues" evidence="6">
    <location>
        <begin position="20"/>
        <end position="63"/>
    </location>
</feature>
<dbReference type="GO" id="GO:0004252">
    <property type="term" value="F:serine-type endopeptidase activity"/>
    <property type="evidence" value="ECO:0007669"/>
    <property type="project" value="InterPro"/>
</dbReference>
<proteinExistence type="inferred from homology"/>
<reference evidence="9" key="1">
    <citation type="submission" date="2023-01" db="EMBL/GenBank/DDBJ databases">
        <title>Genome assembly of the deep-sea coral Lophelia pertusa.</title>
        <authorList>
            <person name="Herrera S."/>
            <person name="Cordes E."/>
        </authorList>
    </citation>
    <scope>NUCLEOTIDE SEQUENCE</scope>
    <source>
        <strain evidence="9">USNM1676648</strain>
        <tissue evidence="9">Polyp</tissue>
    </source>
</reference>
<feature type="domain" description="ShKT" evidence="8">
    <location>
        <begin position="64"/>
        <end position="97"/>
    </location>
</feature>
<dbReference type="Gene3D" id="2.40.10.10">
    <property type="entry name" value="Trypsin-like serine proteases"/>
    <property type="match status" value="3"/>
</dbReference>
<protein>
    <submittedName>
        <fullName evidence="9">Chymotrypsin-like elastase member 3B</fullName>
    </submittedName>
</protein>
<dbReference type="PANTHER" id="PTHR24252:SF7">
    <property type="entry name" value="HYALIN"/>
    <property type="match status" value="1"/>
</dbReference>
<dbReference type="CDD" id="cd00190">
    <property type="entry name" value="Tryp_SPc"/>
    <property type="match status" value="1"/>
</dbReference>
<dbReference type="OrthoDB" id="5973404at2759"/>
<evidence type="ECO:0000256" key="5">
    <source>
        <dbReference type="RuleBase" id="RU363034"/>
    </source>
</evidence>
<keyword evidence="2" id="KW-1015">Disulfide bond</keyword>
<dbReference type="InterPro" id="IPR033116">
    <property type="entry name" value="TRYPSIN_SER"/>
</dbReference>
<keyword evidence="5" id="KW-0720">Serine protease</keyword>
<dbReference type="PRINTS" id="PR01217">
    <property type="entry name" value="PRICHEXTENSN"/>
</dbReference>
<keyword evidence="5" id="KW-0378">Hydrolase</keyword>
<comment type="caution">
    <text evidence="9">The sequence shown here is derived from an EMBL/GenBank/DDBJ whole genome shotgun (WGS) entry which is preliminary data.</text>
</comment>
<evidence type="ECO:0000256" key="6">
    <source>
        <dbReference type="SAM" id="MobiDB-lite"/>
    </source>
</evidence>
<dbReference type="Pfam" id="PF00089">
    <property type="entry name" value="Trypsin"/>
    <property type="match status" value="2"/>
</dbReference>
<keyword evidence="1" id="KW-0800">Toxin</keyword>